<evidence type="ECO:0000313" key="1">
    <source>
        <dbReference type="EMBL" id="KAL2486519.1"/>
    </source>
</evidence>
<dbReference type="Proteomes" id="UP001604336">
    <property type="component" value="Unassembled WGS sequence"/>
</dbReference>
<dbReference type="EMBL" id="JBFOLK010000009">
    <property type="protein sequence ID" value="KAL2486519.1"/>
    <property type="molecule type" value="Genomic_DNA"/>
</dbReference>
<dbReference type="PANTHER" id="PTHR33985">
    <property type="entry name" value="OS02G0491300 PROTEIN-RELATED"/>
    <property type="match status" value="1"/>
</dbReference>
<dbReference type="PANTHER" id="PTHR33985:SF15">
    <property type="entry name" value="FASCICLIN-LIKE ARABINOGALACTAN PROTEIN 19"/>
    <property type="match status" value="1"/>
</dbReference>
<keyword evidence="2" id="KW-1185">Reference proteome</keyword>
<dbReference type="InterPro" id="IPR052806">
    <property type="entry name" value="Fasciclin-like_AGP"/>
</dbReference>
<proteinExistence type="predicted"/>
<accession>A0ABD1RH73</accession>
<comment type="caution">
    <text evidence="1">The sequence shown here is derived from an EMBL/GenBank/DDBJ whole genome shotgun (WGS) entry which is preliminary data.</text>
</comment>
<organism evidence="1 2">
    <name type="scientific">Abeliophyllum distichum</name>
    <dbReference type="NCBI Taxonomy" id="126358"/>
    <lineage>
        <taxon>Eukaryota</taxon>
        <taxon>Viridiplantae</taxon>
        <taxon>Streptophyta</taxon>
        <taxon>Embryophyta</taxon>
        <taxon>Tracheophyta</taxon>
        <taxon>Spermatophyta</taxon>
        <taxon>Magnoliopsida</taxon>
        <taxon>eudicotyledons</taxon>
        <taxon>Gunneridae</taxon>
        <taxon>Pentapetalae</taxon>
        <taxon>asterids</taxon>
        <taxon>lamiids</taxon>
        <taxon>Lamiales</taxon>
        <taxon>Oleaceae</taxon>
        <taxon>Forsythieae</taxon>
        <taxon>Abeliophyllum</taxon>
    </lineage>
</organism>
<sequence length="161" mass="17754">MASNTNVYVNTLFLYYINPHRHLIFAELQNLFASLLDTLLPHYSILIGKTKNNSVALNNGTTEVMVDGVRISYPNIFVGLRILVHRIDDVLVTGLNCILKISMKANKNSLGVTTTPAAALGNSPMEFLAPMAQFDWNIAVPPPKRNLTPIPQFDSGNLVMS</sequence>
<name>A0ABD1RH73_9LAMI</name>
<protein>
    <submittedName>
        <fullName evidence="1">FAS1 domain-containing protein</fullName>
    </submittedName>
</protein>
<evidence type="ECO:0000313" key="2">
    <source>
        <dbReference type="Proteomes" id="UP001604336"/>
    </source>
</evidence>
<reference evidence="2" key="1">
    <citation type="submission" date="2024-07" db="EMBL/GenBank/DDBJ databases">
        <title>Two chromosome-level genome assemblies of Korean endemic species Abeliophyllum distichum and Forsythia ovata (Oleaceae).</title>
        <authorList>
            <person name="Jang H."/>
        </authorList>
    </citation>
    <scope>NUCLEOTIDE SEQUENCE [LARGE SCALE GENOMIC DNA]</scope>
</reference>
<gene>
    <name evidence="1" type="ORF">Adt_31275</name>
</gene>
<dbReference type="AlphaFoldDB" id="A0ABD1RH73"/>